<dbReference type="OrthoDB" id="8942372at2759"/>
<evidence type="ECO:0000256" key="16">
    <source>
        <dbReference type="ARBA" id="ARBA00031171"/>
    </source>
</evidence>
<feature type="domain" description="Fibronectin type-III" evidence="18">
    <location>
        <begin position="31"/>
        <end position="115"/>
    </location>
</feature>
<dbReference type="GO" id="GO:0007596">
    <property type="term" value="P:blood coagulation"/>
    <property type="evidence" value="ECO:0007669"/>
    <property type="project" value="UniProtKB-KW"/>
</dbReference>
<dbReference type="PRINTS" id="PR00346">
    <property type="entry name" value="TISSUEFACTOR"/>
</dbReference>
<evidence type="ECO:0000256" key="7">
    <source>
        <dbReference type="ARBA" id="ARBA00022696"/>
    </source>
</evidence>
<evidence type="ECO:0000256" key="12">
    <source>
        <dbReference type="ARBA" id="ARBA00023139"/>
    </source>
</evidence>
<dbReference type="SUPFAM" id="SSF49265">
    <property type="entry name" value="Fibronectin type III"/>
    <property type="match status" value="2"/>
</dbReference>
<dbReference type="Pfam" id="PF01108">
    <property type="entry name" value="Tissue_fac"/>
    <property type="match status" value="1"/>
</dbReference>
<dbReference type="PANTHER" id="PTHR20859">
    <property type="entry name" value="INTERFERON/INTERLEUKIN RECEPTOR"/>
    <property type="match status" value="1"/>
</dbReference>
<dbReference type="GO" id="GO:0005886">
    <property type="term" value="C:plasma membrane"/>
    <property type="evidence" value="ECO:0007669"/>
    <property type="project" value="TreeGrafter"/>
</dbReference>
<evidence type="ECO:0000256" key="9">
    <source>
        <dbReference type="ARBA" id="ARBA00022989"/>
    </source>
</evidence>
<evidence type="ECO:0000256" key="4">
    <source>
        <dbReference type="ARBA" id="ARBA00011184"/>
    </source>
</evidence>
<evidence type="ECO:0000313" key="21">
    <source>
        <dbReference type="Proteomes" id="UP001046870"/>
    </source>
</evidence>
<dbReference type="Gene3D" id="2.60.40.10">
    <property type="entry name" value="Immunoglobulins"/>
    <property type="match status" value="2"/>
</dbReference>
<evidence type="ECO:0000256" key="15">
    <source>
        <dbReference type="ARBA" id="ARBA00023288"/>
    </source>
</evidence>
<evidence type="ECO:0000256" key="13">
    <source>
        <dbReference type="ARBA" id="ARBA00023157"/>
    </source>
</evidence>
<keyword evidence="12" id="KW-0564">Palmitate</keyword>
<keyword evidence="8" id="KW-0732">Signal</keyword>
<dbReference type="FunFam" id="2.60.40.10:FF:000899">
    <property type="entry name" value="Tissue factor"/>
    <property type="match status" value="1"/>
</dbReference>
<evidence type="ECO:0000256" key="3">
    <source>
        <dbReference type="ARBA" id="ARBA00009197"/>
    </source>
</evidence>
<keyword evidence="21" id="KW-1185">Reference proteome</keyword>
<dbReference type="InterPro" id="IPR013783">
    <property type="entry name" value="Ig-like_fold"/>
</dbReference>
<feature type="transmembrane region" description="Helical" evidence="17">
    <location>
        <begin position="254"/>
        <end position="280"/>
    </location>
</feature>
<evidence type="ECO:0000256" key="14">
    <source>
        <dbReference type="ARBA" id="ARBA00023180"/>
    </source>
</evidence>
<keyword evidence="6 17" id="KW-0812">Transmembrane</keyword>
<evidence type="ECO:0000256" key="10">
    <source>
        <dbReference type="ARBA" id="ARBA00023084"/>
    </source>
</evidence>
<accession>A0A9D3PCQ8</accession>
<evidence type="ECO:0000256" key="6">
    <source>
        <dbReference type="ARBA" id="ARBA00022692"/>
    </source>
</evidence>
<keyword evidence="13" id="KW-1015">Disulfide bond</keyword>
<dbReference type="InterPro" id="IPR015373">
    <property type="entry name" value="Interferon/interleukin_rcp_dom"/>
</dbReference>
<dbReference type="InterPro" id="IPR050650">
    <property type="entry name" value="Type-II_Cytokine-TF_Rcpt"/>
</dbReference>
<comment type="similarity">
    <text evidence="3">Belongs to the tissue factor family.</text>
</comment>
<evidence type="ECO:0000259" key="18">
    <source>
        <dbReference type="Pfam" id="PF01108"/>
    </source>
</evidence>
<comment type="subcellular location">
    <subcellularLocation>
        <location evidence="2">Membrane</location>
        <topology evidence="2">Single-pass type I membrane protein</topology>
    </subcellularLocation>
</comment>
<evidence type="ECO:0000256" key="2">
    <source>
        <dbReference type="ARBA" id="ARBA00004479"/>
    </source>
</evidence>
<name>A0A9D3PCQ8_MEGAT</name>
<comment type="caution">
    <text evidence="20">The sequence shown here is derived from an EMBL/GenBank/DDBJ whole genome shotgun (WGS) entry which is preliminary data.</text>
</comment>
<organism evidence="20 21">
    <name type="scientific">Megalops atlanticus</name>
    <name type="common">Tarpon</name>
    <name type="synonym">Clupea gigantea</name>
    <dbReference type="NCBI Taxonomy" id="7932"/>
    <lineage>
        <taxon>Eukaryota</taxon>
        <taxon>Metazoa</taxon>
        <taxon>Chordata</taxon>
        <taxon>Craniata</taxon>
        <taxon>Vertebrata</taxon>
        <taxon>Euteleostomi</taxon>
        <taxon>Actinopterygii</taxon>
        <taxon>Neopterygii</taxon>
        <taxon>Teleostei</taxon>
        <taxon>Elopiformes</taxon>
        <taxon>Megalopidae</taxon>
        <taxon>Megalops</taxon>
    </lineage>
</organism>
<gene>
    <name evidence="20" type="ORF">MATL_G00243670</name>
</gene>
<evidence type="ECO:0000256" key="8">
    <source>
        <dbReference type="ARBA" id="ARBA00022729"/>
    </source>
</evidence>
<dbReference type="InterPro" id="IPR003961">
    <property type="entry name" value="FN3_dom"/>
</dbReference>
<dbReference type="Proteomes" id="UP001046870">
    <property type="component" value="Chromosome 22"/>
</dbReference>
<dbReference type="Pfam" id="PF09294">
    <property type="entry name" value="Interfer-bind"/>
    <property type="match status" value="1"/>
</dbReference>
<keyword evidence="9 17" id="KW-1133">Transmembrane helix</keyword>
<comment type="function">
    <text evidence="1">Initiates blood coagulation by forming a complex with circulating factor VII or VIIa. The [TF:VIIa] complex activates factors IX or X by specific limited proteolysis. TF plays a role in normal hemostasis by initiating the cell-surface assembly and propagation of the coagulation protease cascade.</text>
</comment>
<evidence type="ECO:0000256" key="17">
    <source>
        <dbReference type="SAM" id="Phobius"/>
    </source>
</evidence>
<dbReference type="EMBL" id="JAFDVH010000022">
    <property type="protein sequence ID" value="KAG7457173.1"/>
    <property type="molecule type" value="Genomic_DNA"/>
</dbReference>
<reference evidence="20" key="1">
    <citation type="submission" date="2021-01" db="EMBL/GenBank/DDBJ databases">
        <authorList>
            <person name="Zahm M."/>
            <person name="Roques C."/>
            <person name="Cabau C."/>
            <person name="Klopp C."/>
            <person name="Donnadieu C."/>
            <person name="Jouanno E."/>
            <person name="Lampietro C."/>
            <person name="Louis A."/>
            <person name="Herpin A."/>
            <person name="Echchiki A."/>
            <person name="Berthelot C."/>
            <person name="Parey E."/>
            <person name="Roest-Crollius H."/>
            <person name="Braasch I."/>
            <person name="Postlethwait J."/>
            <person name="Bobe J."/>
            <person name="Montfort J."/>
            <person name="Bouchez O."/>
            <person name="Begum T."/>
            <person name="Mejri S."/>
            <person name="Adams A."/>
            <person name="Chen W.-J."/>
            <person name="Guiguen Y."/>
        </authorList>
    </citation>
    <scope>NUCLEOTIDE SEQUENCE</scope>
    <source>
        <strain evidence="20">YG-15Mar2019-1</strain>
        <tissue evidence="20">Brain</tissue>
    </source>
</reference>
<dbReference type="PANTHER" id="PTHR20859:SF22">
    <property type="entry name" value="TISSUE FACTOR"/>
    <property type="match status" value="1"/>
</dbReference>
<dbReference type="InterPro" id="IPR001187">
    <property type="entry name" value="Tissue_factor"/>
</dbReference>
<evidence type="ECO:0000259" key="19">
    <source>
        <dbReference type="Pfam" id="PF09294"/>
    </source>
</evidence>
<evidence type="ECO:0000256" key="11">
    <source>
        <dbReference type="ARBA" id="ARBA00023136"/>
    </source>
</evidence>
<protein>
    <recommendedName>
        <fullName evidence="5">Tissue factor</fullName>
    </recommendedName>
    <alternativeName>
        <fullName evidence="16">Coagulation factor III</fullName>
    </alternativeName>
</protein>
<keyword evidence="15" id="KW-0449">Lipoprotein</keyword>
<keyword evidence="11 17" id="KW-0472">Membrane</keyword>
<evidence type="ECO:0000313" key="20">
    <source>
        <dbReference type="EMBL" id="KAG7457173.1"/>
    </source>
</evidence>
<dbReference type="AlphaFoldDB" id="A0A9D3PCQ8"/>
<keyword evidence="7" id="KW-0356">Hemostasis</keyword>
<keyword evidence="14" id="KW-0325">Glycoprotein</keyword>
<evidence type="ECO:0000256" key="1">
    <source>
        <dbReference type="ARBA" id="ARBA00002201"/>
    </source>
</evidence>
<dbReference type="GO" id="GO:0004896">
    <property type="term" value="F:cytokine receptor activity"/>
    <property type="evidence" value="ECO:0007669"/>
    <property type="project" value="TreeGrafter"/>
</dbReference>
<keyword evidence="10" id="KW-0094">Blood coagulation</keyword>
<comment type="subunit">
    <text evidence="4">Interacts with HSPE; the interaction, inhibited by heparin, promotes the generation of activated factor X and activates coagulation in the presence of activated factor VII.</text>
</comment>
<evidence type="ECO:0000256" key="5">
    <source>
        <dbReference type="ARBA" id="ARBA00018722"/>
    </source>
</evidence>
<sequence>MPVRQLHWYASVVNATKGTSQFFSIKVFLTEVSGNAYFPKAQDVTWSSYNFKTLLTWGPKPTNYSYTVEFSGVGKDRHRNPHCIRSKETECDLTRMLTDLKETYIADVLSEPELGKTSDLVEQPHTSSGRFCPYKDTVIGRPDFKIEVNKEKGKITLYIEDPLSAVYQGDTLLNMRDIFKDDLKYRVTYRKAGSTGKKLQTTDTNQIELDVDRGESYCFNVQAYIPSRSAGKQLGEMSRPQCSPKENKSIFEEYGLGVIAGAILAIAVIVTVAIALIVVCCRRGRKVTEKTGKEGLPLSTV</sequence>
<dbReference type="InterPro" id="IPR036116">
    <property type="entry name" value="FN3_sf"/>
</dbReference>
<feature type="domain" description="Interferon/interleukin receptor" evidence="19">
    <location>
        <begin position="137"/>
        <end position="243"/>
    </location>
</feature>
<proteinExistence type="inferred from homology"/>